<feature type="transmembrane region" description="Helical" evidence="1">
    <location>
        <begin position="187"/>
        <end position="216"/>
    </location>
</feature>
<keyword evidence="1" id="KW-1133">Transmembrane helix</keyword>
<sequence length="407" mass="45861">MQLVSDLQQRPKKGRLKIEKRIVLLYDLCSVVQFTVFLIHTVTTMIGANRTFQRSIIVNNEFKLAPAIVFKTRNCIYSTSRSIYAFQDVNMTFTPSSVNDVFVDQAIQMRLAIFICVVTFVVGGVNRMMVEMNLFVVKYRNFYFWKDIVSATELILLAYVAQIAAAVSPPKNLLHDYLRHCGIEGNAYLPFISTVNLWVFVGVGYFTYALGLAIYLNNTTPKYGIMTPQEIEEYKAWLRARRAEHEQSRLLIEEARKAHARIHMMSTADYRIGSEMPVVAAPMMPPYPYPMMPGAGPNQMAYPQPYPYPYPYPFPYGGYQGLMPPPLPPPSMAMPDAGMPGGGHHLPPPQMFGAGMMLPQSPMQYDMAPEMVPGAALPVNDAPQPPINMPRRRIVPNMAHGNSTVYQ</sequence>
<feature type="transmembrane region" description="Helical" evidence="1">
    <location>
        <begin position="21"/>
        <end position="42"/>
    </location>
</feature>
<keyword evidence="3" id="KW-1185">Reference proteome</keyword>
<evidence type="ECO:0000256" key="1">
    <source>
        <dbReference type="SAM" id="Phobius"/>
    </source>
</evidence>
<dbReference type="Proteomes" id="UP000038009">
    <property type="component" value="Unassembled WGS sequence"/>
</dbReference>
<feature type="transmembrane region" description="Helical" evidence="1">
    <location>
        <begin position="148"/>
        <end position="167"/>
    </location>
</feature>
<name>A0A0N1IH38_LEPSE</name>
<dbReference type="OMA" id="MQIVATV"/>
<reference evidence="2 3" key="1">
    <citation type="journal article" date="2015" name="PLoS Pathog.">
        <title>Leptomonas seymouri: Adaptations to the Dixenous Life Cycle Analyzed by Genome Sequencing, Transcriptome Profiling and Co-infection with Leishmania donovani.</title>
        <authorList>
            <person name="Kraeva N."/>
            <person name="Butenko A."/>
            <person name="Hlavacova J."/>
            <person name="Kostygov A."/>
            <person name="Myskova J."/>
            <person name="Grybchuk D."/>
            <person name="Lestinova T."/>
            <person name="Votypka J."/>
            <person name="Volf P."/>
            <person name="Opperdoes F."/>
            <person name="Flegontov P."/>
            <person name="Lukes J."/>
            <person name="Yurchenko V."/>
        </authorList>
    </citation>
    <scope>NUCLEOTIDE SEQUENCE [LARGE SCALE GENOMIC DNA]</scope>
    <source>
        <strain evidence="2 3">ATCC 30220</strain>
    </source>
</reference>
<proteinExistence type="predicted"/>
<dbReference type="VEuPathDB" id="TriTrypDB:Lsey_0370_0010"/>
<evidence type="ECO:0000313" key="2">
    <source>
        <dbReference type="EMBL" id="KPI83468.1"/>
    </source>
</evidence>
<accession>A0A0N1IH38</accession>
<gene>
    <name evidence="2" type="ORF">ABL78_7489</name>
</gene>
<organism evidence="2 3">
    <name type="scientific">Leptomonas seymouri</name>
    <dbReference type="NCBI Taxonomy" id="5684"/>
    <lineage>
        <taxon>Eukaryota</taxon>
        <taxon>Discoba</taxon>
        <taxon>Euglenozoa</taxon>
        <taxon>Kinetoplastea</taxon>
        <taxon>Metakinetoplastina</taxon>
        <taxon>Trypanosomatida</taxon>
        <taxon>Trypanosomatidae</taxon>
        <taxon>Leishmaniinae</taxon>
        <taxon>Leptomonas</taxon>
    </lineage>
</organism>
<evidence type="ECO:0000313" key="3">
    <source>
        <dbReference type="Proteomes" id="UP000038009"/>
    </source>
</evidence>
<dbReference type="AlphaFoldDB" id="A0A0N1IH38"/>
<dbReference type="OrthoDB" id="261603at2759"/>
<comment type="caution">
    <text evidence="2">The sequence shown here is derived from an EMBL/GenBank/DDBJ whole genome shotgun (WGS) entry which is preliminary data.</text>
</comment>
<keyword evidence="1" id="KW-0812">Transmembrane</keyword>
<protein>
    <submittedName>
        <fullName evidence="2">Uncharacterized protein</fullName>
    </submittedName>
</protein>
<keyword evidence="1" id="KW-0472">Membrane</keyword>
<feature type="transmembrane region" description="Helical" evidence="1">
    <location>
        <begin position="107"/>
        <end position="127"/>
    </location>
</feature>
<dbReference type="EMBL" id="LJSK01000370">
    <property type="protein sequence ID" value="KPI83468.1"/>
    <property type="molecule type" value="Genomic_DNA"/>
</dbReference>